<protein>
    <submittedName>
        <fullName evidence="3">Uncharacterized protein</fullName>
    </submittedName>
</protein>
<feature type="compositionally biased region" description="Low complexity" evidence="1">
    <location>
        <begin position="1"/>
        <end position="25"/>
    </location>
</feature>
<keyword evidence="2" id="KW-0472">Membrane</keyword>
<dbReference type="PANTHER" id="PTHR35041:SF6">
    <property type="entry name" value="FORMYLMETHIONINE DEFORMYLASE-LIKE PROTEIN-RELATED"/>
    <property type="match status" value="1"/>
</dbReference>
<reference evidence="3" key="1">
    <citation type="submission" date="2020-03" db="EMBL/GenBank/DDBJ databases">
        <title>Draft Genome Sequence of Cylindrodendrum hubeiense.</title>
        <authorList>
            <person name="Buettner E."/>
            <person name="Kellner H."/>
        </authorList>
    </citation>
    <scope>NUCLEOTIDE SEQUENCE</scope>
    <source>
        <strain evidence="3">IHI 201604</strain>
    </source>
</reference>
<evidence type="ECO:0000313" key="3">
    <source>
        <dbReference type="EMBL" id="KAF7549449.1"/>
    </source>
</evidence>
<proteinExistence type="predicted"/>
<feature type="transmembrane region" description="Helical" evidence="2">
    <location>
        <begin position="142"/>
        <end position="163"/>
    </location>
</feature>
<accession>A0A9P5HDB1</accession>
<evidence type="ECO:0000256" key="2">
    <source>
        <dbReference type="SAM" id="Phobius"/>
    </source>
</evidence>
<name>A0A9P5HDB1_9HYPO</name>
<keyword evidence="2" id="KW-0812">Transmembrane</keyword>
<organism evidence="3 4">
    <name type="scientific">Cylindrodendrum hubeiense</name>
    <dbReference type="NCBI Taxonomy" id="595255"/>
    <lineage>
        <taxon>Eukaryota</taxon>
        <taxon>Fungi</taxon>
        <taxon>Dikarya</taxon>
        <taxon>Ascomycota</taxon>
        <taxon>Pezizomycotina</taxon>
        <taxon>Sordariomycetes</taxon>
        <taxon>Hypocreomycetidae</taxon>
        <taxon>Hypocreales</taxon>
        <taxon>Nectriaceae</taxon>
        <taxon>Cylindrodendrum</taxon>
    </lineage>
</organism>
<gene>
    <name evidence="3" type="ORF">G7Z17_g6372</name>
</gene>
<evidence type="ECO:0000313" key="4">
    <source>
        <dbReference type="Proteomes" id="UP000722485"/>
    </source>
</evidence>
<feature type="transmembrane region" description="Helical" evidence="2">
    <location>
        <begin position="35"/>
        <end position="58"/>
    </location>
</feature>
<dbReference type="AlphaFoldDB" id="A0A9P5HDB1"/>
<feature type="region of interest" description="Disordered" evidence="1">
    <location>
        <begin position="1"/>
        <end position="28"/>
    </location>
</feature>
<evidence type="ECO:0000256" key="1">
    <source>
        <dbReference type="SAM" id="MobiDB-lite"/>
    </source>
</evidence>
<dbReference type="EMBL" id="JAANBB010000122">
    <property type="protein sequence ID" value="KAF7549449.1"/>
    <property type="molecule type" value="Genomic_DNA"/>
</dbReference>
<keyword evidence="4" id="KW-1185">Reference proteome</keyword>
<comment type="caution">
    <text evidence="3">The sequence shown here is derived from an EMBL/GenBank/DDBJ whole genome shotgun (WGS) entry which is preliminary data.</text>
</comment>
<sequence length="428" mass="46226">MAASLRSDSESGSSPSHGLKSSSSSRRMPPFKAHWATPSLMIGSVFLGLLLAVGHHLFYSSKNGQIVTSSDQQVWNLRVGTGLAFLVKASLTAAASMAYTQLLWHTLRSQEISLNGIDAVFSVVNNLYAFTTVEIWLRSPALVCIAFMIWLLPFVAIVTPSALTVQSSQQLNESTVRMPLPVIAYASPKTFAQYANSGGSGYQAPSNAISRLIAGVTSQGSISQITAPFSNCSYTVEFYGPSFSCGDVSKDSLISAQLSTNLVTAADPLTYAGFVPRTTYDNPDGQGKEADAVFGLNVTLNASASNANFLPNYDKSDSSKDHARIYVIVPALDPTVTSKVVECGLFNTSYVVDFTFQNGLQDITVRKKTRLNGVVYNTKEMNTLLDFTRSMFGDKPENLSIGNMTMIEALEQTVTNITISLFSNSYFL</sequence>
<dbReference type="PANTHER" id="PTHR35041">
    <property type="entry name" value="MEDIATOR OF RNA POLYMERASE II TRANSCRIPTION SUBUNIT 1"/>
    <property type="match status" value="1"/>
</dbReference>
<dbReference type="OrthoDB" id="5322539at2759"/>
<dbReference type="Proteomes" id="UP000722485">
    <property type="component" value="Unassembled WGS sequence"/>
</dbReference>
<keyword evidence="2" id="KW-1133">Transmembrane helix</keyword>